<evidence type="ECO:0000313" key="2">
    <source>
        <dbReference type="Proteomes" id="UP000460412"/>
    </source>
</evidence>
<reference evidence="1 2" key="1">
    <citation type="submission" date="2019-12" db="EMBL/GenBank/DDBJ databases">
        <title>Sporaefaciens musculi gen. nov., sp. nov., a novel bacterium isolated from the caecum of an obese mouse.</title>
        <authorList>
            <person name="Rasmussen T.S."/>
            <person name="Streidl T."/>
            <person name="Hitch T.C.A."/>
            <person name="Wortmann E."/>
            <person name="Deptula P."/>
            <person name="Hansen M."/>
            <person name="Nielsen D.S."/>
            <person name="Clavel T."/>
            <person name="Vogensen F.K."/>
        </authorList>
    </citation>
    <scope>NUCLEOTIDE SEQUENCE [LARGE SCALE GENOMIC DNA]</scope>
    <source>
        <strain evidence="1 2">WCA-9-b2</strain>
    </source>
</reference>
<evidence type="ECO:0000313" key="1">
    <source>
        <dbReference type="EMBL" id="MXP74719.1"/>
    </source>
</evidence>
<accession>A0A7X3ME16</accession>
<dbReference type="Proteomes" id="UP000460412">
    <property type="component" value="Unassembled WGS sequence"/>
</dbReference>
<dbReference type="AlphaFoldDB" id="A0A7X3ME16"/>
<comment type="caution">
    <text evidence="1">The sequence shown here is derived from an EMBL/GenBank/DDBJ whole genome shotgun (WGS) entry which is preliminary data.</text>
</comment>
<gene>
    <name evidence="1" type="ORF">GN277_04800</name>
</gene>
<keyword evidence="2" id="KW-1185">Reference proteome</keyword>
<dbReference type="EMBL" id="WUQX01000001">
    <property type="protein sequence ID" value="MXP74719.1"/>
    <property type="molecule type" value="Genomic_DNA"/>
</dbReference>
<dbReference type="RefSeq" id="WP_159750062.1">
    <property type="nucleotide sequence ID" value="NZ_WUQX01000001.1"/>
</dbReference>
<proteinExistence type="predicted"/>
<name>A0A7X3ME16_9FIRM</name>
<evidence type="ECO:0008006" key="3">
    <source>
        <dbReference type="Google" id="ProtNLM"/>
    </source>
</evidence>
<organism evidence="1 2">
    <name type="scientific">Sporofaciens musculi</name>
    <dbReference type="NCBI Taxonomy" id="2681861"/>
    <lineage>
        <taxon>Bacteria</taxon>
        <taxon>Bacillati</taxon>
        <taxon>Bacillota</taxon>
        <taxon>Clostridia</taxon>
        <taxon>Lachnospirales</taxon>
        <taxon>Lachnospiraceae</taxon>
        <taxon>Sporofaciens</taxon>
    </lineage>
</organism>
<sequence length="185" mass="20917">MMDKIIIDADLCIKMGGSNKYRYLYEVLPLVADEIYMHTYAYGEVMMPSSAVNQLRALVSEGKVCLVSESSLSCQVRATYDGAYYNLARVMLDPERPNKNRGEISSLAYAKAVGIPIFATDERELQPIIDKQLNTGIDDITCIRIVDIVVKAKNKEIEISRRVCKALWVIAGKNKEIFDKEIWPM</sequence>
<protein>
    <recommendedName>
        <fullName evidence="3">PIN domain-containing protein</fullName>
    </recommendedName>
</protein>